<sequence>MANQFKNFKEHPPAEVFAYLAPRVKKLDEVLGQGSYMLIGAYVRDYYLLKAKLGAYRSTQDIDFSVAAAARGDFLQRLERIGKQSGVGPGQSSSQDKSVLCRVMEGGIDVDILPFGELAPNGIFEVGERSWDVTGHLESFRVAELWELDSDAVVKIPPLHCMLGLKIIA</sequence>
<proteinExistence type="predicted"/>
<reference evidence="2" key="1">
    <citation type="journal article" date="2019" name="Int. J. Syst. Evol. Microbiol.">
        <title>The Global Catalogue of Microorganisms (GCM) 10K type strain sequencing project: providing services to taxonomists for standard genome sequencing and annotation.</title>
        <authorList>
            <consortium name="The Broad Institute Genomics Platform"/>
            <consortium name="The Broad Institute Genome Sequencing Center for Infectious Disease"/>
            <person name="Wu L."/>
            <person name="Ma J."/>
        </authorList>
    </citation>
    <scope>NUCLEOTIDE SEQUENCE [LARGE SCALE GENOMIC DNA]</scope>
    <source>
        <strain evidence="2">JCM 18541</strain>
    </source>
</reference>
<gene>
    <name evidence="1" type="ORF">GCM10023352_02060</name>
</gene>
<keyword evidence="2" id="KW-1185">Reference proteome</keyword>
<organism evidence="1 2">
    <name type="scientific">Rothia endophytica</name>
    <dbReference type="NCBI Taxonomy" id="1324766"/>
    <lineage>
        <taxon>Bacteria</taxon>
        <taxon>Bacillati</taxon>
        <taxon>Actinomycetota</taxon>
        <taxon>Actinomycetes</taxon>
        <taxon>Micrococcales</taxon>
        <taxon>Micrococcaceae</taxon>
        <taxon>Rothia</taxon>
    </lineage>
</organism>
<dbReference type="EMBL" id="BAABKP010000001">
    <property type="protein sequence ID" value="GAA4787962.1"/>
    <property type="molecule type" value="Genomic_DNA"/>
</dbReference>
<evidence type="ECO:0008006" key="3">
    <source>
        <dbReference type="Google" id="ProtNLM"/>
    </source>
</evidence>
<comment type="caution">
    <text evidence="1">The sequence shown here is derived from an EMBL/GenBank/DDBJ whole genome shotgun (WGS) entry which is preliminary data.</text>
</comment>
<name>A0ABP9AYD3_9MICC</name>
<evidence type="ECO:0000313" key="2">
    <source>
        <dbReference type="Proteomes" id="UP001500187"/>
    </source>
</evidence>
<dbReference type="RefSeq" id="WP_345443617.1">
    <property type="nucleotide sequence ID" value="NZ_BAABKP010000001.1"/>
</dbReference>
<protein>
    <recommendedName>
        <fullName evidence="3">Nucleotidyltransferase family protein</fullName>
    </recommendedName>
</protein>
<dbReference type="Proteomes" id="UP001500187">
    <property type="component" value="Unassembled WGS sequence"/>
</dbReference>
<accession>A0ABP9AYD3</accession>
<evidence type="ECO:0000313" key="1">
    <source>
        <dbReference type="EMBL" id="GAA4787962.1"/>
    </source>
</evidence>